<accession>A0A397W7E4</accession>
<comment type="subcellular location">
    <subcellularLocation>
        <location evidence="1">Membrane</location>
        <topology evidence="1">Multi-pass membrane protein</topology>
    </subcellularLocation>
</comment>
<evidence type="ECO:0000259" key="6">
    <source>
        <dbReference type="Pfam" id="PF00520"/>
    </source>
</evidence>
<dbReference type="AlphaFoldDB" id="A0A397W7E4"/>
<feature type="transmembrane region" description="Helical" evidence="5">
    <location>
        <begin position="12"/>
        <end position="34"/>
    </location>
</feature>
<protein>
    <recommendedName>
        <fullName evidence="6">Ion transport domain-containing protein</fullName>
    </recommendedName>
</protein>
<comment type="caution">
    <text evidence="7">The sequence shown here is derived from an EMBL/GenBank/DDBJ whole genome shotgun (WGS) entry which is preliminary data.</text>
</comment>
<keyword evidence="4 5" id="KW-0472">Membrane</keyword>
<keyword evidence="3 5" id="KW-1133">Transmembrane helix</keyword>
<dbReference type="GO" id="GO:0016020">
    <property type="term" value="C:membrane"/>
    <property type="evidence" value="ECO:0007669"/>
    <property type="project" value="UniProtKB-SubCell"/>
</dbReference>
<evidence type="ECO:0000256" key="1">
    <source>
        <dbReference type="ARBA" id="ARBA00004141"/>
    </source>
</evidence>
<dbReference type="Proteomes" id="UP000266673">
    <property type="component" value="Unassembled WGS sequence"/>
</dbReference>
<proteinExistence type="predicted"/>
<feature type="transmembrane region" description="Helical" evidence="5">
    <location>
        <begin position="40"/>
        <end position="62"/>
    </location>
</feature>
<sequence>MVASYFKLTLRFEIFIFFRAFEFLNFGVYFAIILGVAKSVFSFVVILVFIVFAYAHAFYILLHPTKKFDALNPVFDDDKNNPWNLATTYNPINNGAVVMNESLISLPNLNTNLYEYFGTALLAVYKLMTGIIKCEIFLFNETVIIIITISFIELLGDTSSLAVWEYYNNITLVFLWITFSFFMVIYLLNLFIGLLNIAIQDNNSRILFLLQKAEVLAEIELFYLFPCQRRWKSWFPDKIFYYAHVDKLKNKLSNIKIIYSIKIVNTSQIFRNIF</sequence>
<feature type="domain" description="Ion transport" evidence="6">
    <location>
        <begin position="15"/>
        <end position="204"/>
    </location>
</feature>
<dbReference type="InterPro" id="IPR005821">
    <property type="entry name" value="Ion_trans_dom"/>
</dbReference>
<evidence type="ECO:0000256" key="5">
    <source>
        <dbReference type="SAM" id="Phobius"/>
    </source>
</evidence>
<name>A0A397W7E4_9GLOM</name>
<organism evidence="7 8">
    <name type="scientific">Gigaspora rosea</name>
    <dbReference type="NCBI Taxonomy" id="44941"/>
    <lineage>
        <taxon>Eukaryota</taxon>
        <taxon>Fungi</taxon>
        <taxon>Fungi incertae sedis</taxon>
        <taxon>Mucoromycota</taxon>
        <taxon>Glomeromycotina</taxon>
        <taxon>Glomeromycetes</taxon>
        <taxon>Diversisporales</taxon>
        <taxon>Gigasporaceae</taxon>
        <taxon>Gigaspora</taxon>
    </lineage>
</organism>
<evidence type="ECO:0000256" key="3">
    <source>
        <dbReference type="ARBA" id="ARBA00022989"/>
    </source>
</evidence>
<gene>
    <name evidence="7" type="ORF">C2G38_1626409</name>
</gene>
<dbReference type="STRING" id="44941.A0A397W7E4"/>
<evidence type="ECO:0000313" key="8">
    <source>
        <dbReference type="Proteomes" id="UP000266673"/>
    </source>
</evidence>
<reference evidence="7 8" key="1">
    <citation type="submission" date="2018-06" db="EMBL/GenBank/DDBJ databases">
        <title>Comparative genomics reveals the genomic features of Rhizophagus irregularis, R. cerebriforme, R. diaphanum and Gigaspora rosea, and their symbiotic lifestyle signature.</title>
        <authorList>
            <person name="Morin E."/>
            <person name="San Clemente H."/>
            <person name="Chen E.C.H."/>
            <person name="De La Providencia I."/>
            <person name="Hainaut M."/>
            <person name="Kuo A."/>
            <person name="Kohler A."/>
            <person name="Murat C."/>
            <person name="Tang N."/>
            <person name="Roy S."/>
            <person name="Loubradou J."/>
            <person name="Henrissat B."/>
            <person name="Grigoriev I.V."/>
            <person name="Corradi N."/>
            <person name="Roux C."/>
            <person name="Martin F.M."/>
        </authorList>
    </citation>
    <scope>NUCLEOTIDE SEQUENCE [LARGE SCALE GENOMIC DNA]</scope>
    <source>
        <strain evidence="7 8">DAOM 194757</strain>
    </source>
</reference>
<feature type="transmembrane region" description="Helical" evidence="5">
    <location>
        <begin position="175"/>
        <end position="199"/>
    </location>
</feature>
<evidence type="ECO:0000256" key="2">
    <source>
        <dbReference type="ARBA" id="ARBA00022692"/>
    </source>
</evidence>
<dbReference type="Pfam" id="PF00520">
    <property type="entry name" value="Ion_trans"/>
    <property type="match status" value="1"/>
</dbReference>
<keyword evidence="8" id="KW-1185">Reference proteome</keyword>
<evidence type="ECO:0000313" key="7">
    <source>
        <dbReference type="EMBL" id="RIB30614.1"/>
    </source>
</evidence>
<keyword evidence="2 5" id="KW-0812">Transmembrane</keyword>
<dbReference type="EMBL" id="QKWP01000008">
    <property type="protein sequence ID" value="RIB30614.1"/>
    <property type="molecule type" value="Genomic_DNA"/>
</dbReference>
<evidence type="ECO:0000256" key="4">
    <source>
        <dbReference type="ARBA" id="ARBA00023136"/>
    </source>
</evidence>
<feature type="transmembrane region" description="Helical" evidence="5">
    <location>
        <begin position="136"/>
        <end position="155"/>
    </location>
</feature>
<dbReference type="OrthoDB" id="2352140at2759"/>
<dbReference type="GO" id="GO:0005216">
    <property type="term" value="F:monoatomic ion channel activity"/>
    <property type="evidence" value="ECO:0007669"/>
    <property type="project" value="InterPro"/>
</dbReference>